<dbReference type="PANTHER" id="PTHR46289">
    <property type="entry name" value="52 KDA REPRESSOR OF THE INHIBITOR OF THE PROTEIN KINASE-LIKE PROTEIN-RELATED"/>
    <property type="match status" value="1"/>
</dbReference>
<keyword evidence="3" id="KW-1185">Reference proteome</keyword>
<dbReference type="Pfam" id="PF05699">
    <property type="entry name" value="Dimer_Tnp_hAT"/>
    <property type="match status" value="1"/>
</dbReference>
<sequence length="445" mass="50560">MSPIIQNEVIQTCSDIVTEKVIDRISNAECFSLLGDETMDISGTEQLSLCIRYVDIPDLQAPVLREDFVGFIPINDQPSENLANVILQRCDELNLDMTKNHSNANKIFQETIQEHAPDSKKKRLLRLCDTRFIERHDSIIVFLELFECIVMALEEIAQRTWTISSTASTLHSASQKSEFLVSIVVCEKLFSLTLPLSIFLQNKSSDLVSAVKYTNEVLSSLRQMRETANDTFTEIFQVASKFSANLFDTELQAPRVTSRQKSSANPQTTSNEEYFRVTTFIPCIDTLIQNLTDRFIKNEDILSSFQLLLPGYACEKKINELEKLGPYFQDEMPLSAVQAEYKLWCAKISSIDPSTEILKLLEYCDGTFFRAMNLLLKVMATLPVTTASVERSFSTMKRIKTLPRSVMGHDRLSALAMMSIHLDTVVDPEEVLDRLAKKKSRKLLF</sequence>
<gene>
    <name evidence="2" type="ORF">TNCT_120501</name>
</gene>
<organism evidence="2 3">
    <name type="scientific">Trichonephila clavata</name>
    <name type="common">Joro spider</name>
    <name type="synonym">Nephila clavata</name>
    <dbReference type="NCBI Taxonomy" id="2740835"/>
    <lineage>
        <taxon>Eukaryota</taxon>
        <taxon>Metazoa</taxon>
        <taxon>Ecdysozoa</taxon>
        <taxon>Arthropoda</taxon>
        <taxon>Chelicerata</taxon>
        <taxon>Arachnida</taxon>
        <taxon>Araneae</taxon>
        <taxon>Araneomorphae</taxon>
        <taxon>Entelegynae</taxon>
        <taxon>Araneoidea</taxon>
        <taxon>Nephilidae</taxon>
        <taxon>Trichonephila</taxon>
    </lineage>
</organism>
<dbReference type="GO" id="GO:0046983">
    <property type="term" value="F:protein dimerization activity"/>
    <property type="evidence" value="ECO:0007669"/>
    <property type="project" value="InterPro"/>
</dbReference>
<evidence type="ECO:0000259" key="1">
    <source>
        <dbReference type="Pfam" id="PF05699"/>
    </source>
</evidence>
<dbReference type="InterPro" id="IPR052958">
    <property type="entry name" value="IFN-induced_PKR_regulator"/>
</dbReference>
<proteinExistence type="predicted"/>
<dbReference type="OrthoDB" id="6424361at2759"/>
<dbReference type="PANTHER" id="PTHR46289:SF14">
    <property type="entry name" value="DUF4371 DOMAIN-CONTAINING PROTEIN"/>
    <property type="match status" value="1"/>
</dbReference>
<dbReference type="AlphaFoldDB" id="A0A8X6FC74"/>
<dbReference type="InterPro" id="IPR012337">
    <property type="entry name" value="RNaseH-like_sf"/>
</dbReference>
<accession>A0A8X6FC74</accession>
<reference evidence="2" key="1">
    <citation type="submission" date="2020-07" db="EMBL/GenBank/DDBJ databases">
        <title>Multicomponent nature underlies the extraordinary mechanical properties of spider dragline silk.</title>
        <authorList>
            <person name="Kono N."/>
            <person name="Nakamura H."/>
            <person name="Mori M."/>
            <person name="Yoshida Y."/>
            <person name="Ohtoshi R."/>
            <person name="Malay A.D."/>
            <person name="Moran D.A.P."/>
            <person name="Tomita M."/>
            <person name="Numata K."/>
            <person name="Arakawa K."/>
        </authorList>
    </citation>
    <scope>NUCLEOTIDE SEQUENCE</scope>
</reference>
<name>A0A8X6FC74_TRICU</name>
<comment type="caution">
    <text evidence="2">The sequence shown here is derived from an EMBL/GenBank/DDBJ whole genome shotgun (WGS) entry which is preliminary data.</text>
</comment>
<dbReference type="InterPro" id="IPR008906">
    <property type="entry name" value="HATC_C_dom"/>
</dbReference>
<evidence type="ECO:0000313" key="2">
    <source>
        <dbReference type="EMBL" id="GFQ75597.1"/>
    </source>
</evidence>
<feature type="domain" description="HAT C-terminal dimerisation" evidence="1">
    <location>
        <begin position="355"/>
        <end position="421"/>
    </location>
</feature>
<dbReference type="EMBL" id="BMAO01001755">
    <property type="protein sequence ID" value="GFQ75597.1"/>
    <property type="molecule type" value="Genomic_DNA"/>
</dbReference>
<evidence type="ECO:0000313" key="3">
    <source>
        <dbReference type="Proteomes" id="UP000887116"/>
    </source>
</evidence>
<dbReference type="SUPFAM" id="SSF53098">
    <property type="entry name" value="Ribonuclease H-like"/>
    <property type="match status" value="1"/>
</dbReference>
<dbReference type="Proteomes" id="UP000887116">
    <property type="component" value="Unassembled WGS sequence"/>
</dbReference>
<protein>
    <recommendedName>
        <fullName evidence="1">HAT C-terminal dimerisation domain-containing protein</fullName>
    </recommendedName>
</protein>